<dbReference type="OrthoDB" id="1711150at2"/>
<organism evidence="1 2">
    <name type="scientific">Natronincola ferrireducens</name>
    <dbReference type="NCBI Taxonomy" id="393762"/>
    <lineage>
        <taxon>Bacteria</taxon>
        <taxon>Bacillati</taxon>
        <taxon>Bacillota</taxon>
        <taxon>Clostridia</taxon>
        <taxon>Peptostreptococcales</taxon>
        <taxon>Natronincolaceae</taxon>
        <taxon>Natronincola</taxon>
    </lineage>
</organism>
<reference evidence="1 2" key="1">
    <citation type="submission" date="2016-10" db="EMBL/GenBank/DDBJ databases">
        <authorList>
            <person name="de Groot N.N."/>
        </authorList>
    </citation>
    <scope>NUCLEOTIDE SEQUENCE [LARGE SCALE GENOMIC DNA]</scope>
    <source>
        <strain evidence="1 2">DSM 18346</strain>
    </source>
</reference>
<sequence length="125" mass="13123">MSVNFSENSSVLFEKLEKFFTSKTVVGETIVVGDITLIPMVDISFGLGTGSGDGIDEKGNKGVGSGGGVGAKASPTAVIVIIDGKVEILPVNQRGGLEKLLDMVPDIVSKVNLNKEDKKEENVEE</sequence>
<name>A0A1G9ACI6_9FIRM</name>
<keyword evidence="2" id="KW-1185">Reference proteome</keyword>
<gene>
    <name evidence="1" type="ORF">SAMN05660472_01115</name>
</gene>
<proteinExistence type="predicted"/>
<dbReference type="RefSeq" id="WP_090551439.1">
    <property type="nucleotide sequence ID" value="NZ_FNFP01000001.1"/>
</dbReference>
<dbReference type="PANTHER" id="PTHR39162:SF1">
    <property type="entry name" value="SPORULATION PROTEIN YTFJ"/>
    <property type="match status" value="1"/>
</dbReference>
<evidence type="ECO:0000313" key="2">
    <source>
        <dbReference type="Proteomes" id="UP000198718"/>
    </source>
</evidence>
<evidence type="ECO:0000313" key="1">
    <source>
        <dbReference type="EMBL" id="SDK24534.1"/>
    </source>
</evidence>
<dbReference type="Proteomes" id="UP000198718">
    <property type="component" value="Unassembled WGS sequence"/>
</dbReference>
<dbReference type="PANTHER" id="PTHR39162">
    <property type="entry name" value="GLL3345 PROTEIN"/>
    <property type="match status" value="1"/>
</dbReference>
<accession>A0A1G9ACI6</accession>
<dbReference type="STRING" id="393762.SAMN05660472_01115"/>
<dbReference type="AlphaFoldDB" id="A0A1G9ACI6"/>
<dbReference type="InterPro" id="IPR014229">
    <property type="entry name" value="Spore_YtfJ"/>
</dbReference>
<protein>
    <submittedName>
        <fullName evidence="1">Uncharacterized spore protein YtfJ</fullName>
    </submittedName>
</protein>
<dbReference type="Pfam" id="PF09579">
    <property type="entry name" value="Spore_YtfJ"/>
    <property type="match status" value="1"/>
</dbReference>
<dbReference type="EMBL" id="FNFP01000001">
    <property type="protein sequence ID" value="SDK24534.1"/>
    <property type="molecule type" value="Genomic_DNA"/>
</dbReference>